<feature type="domain" description="Histidine kinase" evidence="16">
    <location>
        <begin position="228"/>
        <end position="435"/>
    </location>
</feature>
<dbReference type="Proteomes" id="UP000286976">
    <property type="component" value="Unassembled WGS sequence"/>
</dbReference>
<dbReference type="InterPro" id="IPR050980">
    <property type="entry name" value="2C_sensor_his_kinase"/>
</dbReference>
<keyword evidence="5" id="KW-0997">Cell inner membrane</keyword>
<dbReference type="CDD" id="cd00082">
    <property type="entry name" value="HisKA"/>
    <property type="match status" value="1"/>
</dbReference>
<comment type="subcellular location">
    <subcellularLocation>
        <location evidence="2">Cell inner membrane</location>
        <topology evidence="2">Multi-pass membrane protein</topology>
    </subcellularLocation>
</comment>
<dbReference type="SMART" id="SM00304">
    <property type="entry name" value="HAMP"/>
    <property type="match status" value="1"/>
</dbReference>
<evidence type="ECO:0000256" key="15">
    <source>
        <dbReference type="SAM" id="Phobius"/>
    </source>
</evidence>
<dbReference type="InterPro" id="IPR005467">
    <property type="entry name" value="His_kinase_dom"/>
</dbReference>
<proteinExistence type="predicted"/>
<keyword evidence="10 18" id="KW-0418">Kinase</keyword>
<dbReference type="SMART" id="SM00388">
    <property type="entry name" value="HisKA"/>
    <property type="match status" value="1"/>
</dbReference>
<evidence type="ECO:0000256" key="2">
    <source>
        <dbReference type="ARBA" id="ARBA00004429"/>
    </source>
</evidence>
<dbReference type="Pfam" id="PF00512">
    <property type="entry name" value="HisKA"/>
    <property type="match status" value="1"/>
</dbReference>
<keyword evidence="13" id="KW-0902">Two-component regulatory system</keyword>
<dbReference type="InterPro" id="IPR036890">
    <property type="entry name" value="HATPase_C_sf"/>
</dbReference>
<dbReference type="SMART" id="SM00387">
    <property type="entry name" value="HATPase_c"/>
    <property type="match status" value="1"/>
</dbReference>
<dbReference type="InterPro" id="IPR003594">
    <property type="entry name" value="HATPase_dom"/>
</dbReference>
<evidence type="ECO:0000256" key="12">
    <source>
        <dbReference type="ARBA" id="ARBA00022989"/>
    </source>
</evidence>
<evidence type="ECO:0000256" key="7">
    <source>
        <dbReference type="ARBA" id="ARBA00022679"/>
    </source>
</evidence>
<evidence type="ECO:0000313" key="19">
    <source>
        <dbReference type="Proteomes" id="UP000286976"/>
    </source>
</evidence>
<dbReference type="InterPro" id="IPR003661">
    <property type="entry name" value="HisK_dim/P_dom"/>
</dbReference>
<dbReference type="GO" id="GO:0000155">
    <property type="term" value="F:phosphorelay sensor kinase activity"/>
    <property type="evidence" value="ECO:0007669"/>
    <property type="project" value="InterPro"/>
</dbReference>
<reference evidence="18 19" key="1">
    <citation type="journal article" date="2011" name="Front. Microbiol.">
        <title>Genomic signatures of strain selection and enhancement in Bacillus atrophaeus var. globigii, a historical biowarfare simulant.</title>
        <authorList>
            <person name="Gibbons H.S."/>
            <person name="Broomall S.M."/>
            <person name="McNew L.A."/>
            <person name="Daligault H."/>
            <person name="Chapman C."/>
            <person name="Bruce D."/>
            <person name="Karavis M."/>
            <person name="Krepps M."/>
            <person name="McGregor P.A."/>
            <person name="Hong C."/>
            <person name="Park K.H."/>
            <person name="Akmal A."/>
            <person name="Feldman A."/>
            <person name="Lin J.S."/>
            <person name="Chang W.E."/>
            <person name="Higgs B.W."/>
            <person name="Demirev P."/>
            <person name="Lindquist J."/>
            <person name="Liem A."/>
            <person name="Fochler E."/>
            <person name="Read T.D."/>
            <person name="Tapia R."/>
            <person name="Johnson S."/>
            <person name="Bishop-Lilly K.A."/>
            <person name="Detter C."/>
            <person name="Han C."/>
            <person name="Sozhamannan S."/>
            <person name="Rosenzweig C.N."/>
            <person name="Skowronski E.W."/>
        </authorList>
    </citation>
    <scope>NUCLEOTIDE SEQUENCE [LARGE SCALE GENOMIC DNA]</scope>
    <source>
        <strain evidence="18 19">AIT1</strain>
    </source>
</reference>
<dbReference type="RefSeq" id="WP_126756986.1">
    <property type="nucleotide sequence ID" value="NZ_PIPQ01000002.1"/>
</dbReference>
<evidence type="ECO:0000259" key="16">
    <source>
        <dbReference type="PROSITE" id="PS50109"/>
    </source>
</evidence>
<keyword evidence="12 15" id="KW-1133">Transmembrane helix</keyword>
<evidence type="ECO:0000256" key="8">
    <source>
        <dbReference type="ARBA" id="ARBA00022692"/>
    </source>
</evidence>
<dbReference type="OrthoDB" id="9804645at2"/>
<dbReference type="AlphaFoldDB" id="A0A432X7C4"/>
<dbReference type="Gene3D" id="1.10.287.130">
    <property type="match status" value="1"/>
</dbReference>
<dbReference type="InterPro" id="IPR004358">
    <property type="entry name" value="Sig_transdc_His_kin-like_C"/>
</dbReference>
<dbReference type="FunFam" id="1.10.287.130:FF:000006">
    <property type="entry name" value="Osmolarity two-component histidine kinase EnvZ"/>
    <property type="match status" value="1"/>
</dbReference>
<feature type="transmembrane region" description="Helical" evidence="15">
    <location>
        <begin position="12"/>
        <end position="36"/>
    </location>
</feature>
<dbReference type="PANTHER" id="PTHR44936:SF5">
    <property type="entry name" value="SENSOR HISTIDINE KINASE ENVZ"/>
    <property type="match status" value="1"/>
</dbReference>
<accession>A0A432X7C4</accession>
<dbReference type="InterPro" id="IPR003660">
    <property type="entry name" value="HAMP_dom"/>
</dbReference>
<keyword evidence="9" id="KW-0547">Nucleotide-binding</keyword>
<sequence length="437" mass="48752">MKLLPRTAFSRTLVLLVSVLLINQVVSYLMITLYVVKPGVQQMSYLVAKQIQTHQLIAQQRLLPNLQQGYQEISGVEEFTLEQAAVRGLQGATAYSFIANEVSKVLQQPVEVRFRQTDVIQVWVQIDGQQSWYRVELEGFNEGEVPPLLLYLLLIGVLSIAGGAWFARWLTRPLRRLQQAAFDMSRGVYNQKLPEAGVSEVRSVTRAFNHMAHSMEKLEADRSLLLAGISHDLRTPLTRIRLAAEMLAPTGEAAEQDPMFAGIVHDIDDMNAIVDQFVDFVRSPEMGEQALVQLNELIHDVALTNEYTELEPIQLMLSNDLPAVWVNETAIKRVLANLVVNARRYGEPPIVIASGVDKRANQVWFEVRDGGKGIAQEAFEHMCAPFSQGNAARSGEGTGLGLAIVRRIVDAHGGQLRMQQEPGGFCVRVELPLKSRH</sequence>
<dbReference type="SUPFAM" id="SSF158472">
    <property type="entry name" value="HAMP domain-like"/>
    <property type="match status" value="1"/>
</dbReference>
<organism evidence="18 19">
    <name type="scientific">Aliidiomarina taiwanensis</name>
    <dbReference type="NCBI Taxonomy" id="946228"/>
    <lineage>
        <taxon>Bacteria</taxon>
        <taxon>Pseudomonadati</taxon>
        <taxon>Pseudomonadota</taxon>
        <taxon>Gammaproteobacteria</taxon>
        <taxon>Alteromonadales</taxon>
        <taxon>Idiomarinaceae</taxon>
        <taxon>Aliidiomarina</taxon>
    </lineage>
</organism>
<feature type="transmembrane region" description="Helical" evidence="15">
    <location>
        <begin position="148"/>
        <end position="167"/>
    </location>
</feature>
<dbReference type="SUPFAM" id="SSF55874">
    <property type="entry name" value="ATPase domain of HSP90 chaperone/DNA topoisomerase II/histidine kinase"/>
    <property type="match status" value="1"/>
</dbReference>
<evidence type="ECO:0000256" key="6">
    <source>
        <dbReference type="ARBA" id="ARBA00022553"/>
    </source>
</evidence>
<dbReference type="PRINTS" id="PR00344">
    <property type="entry name" value="BCTRLSENSOR"/>
</dbReference>
<evidence type="ECO:0000256" key="11">
    <source>
        <dbReference type="ARBA" id="ARBA00022840"/>
    </source>
</evidence>
<evidence type="ECO:0000256" key="14">
    <source>
        <dbReference type="ARBA" id="ARBA00023136"/>
    </source>
</evidence>
<dbReference type="CDD" id="cd06225">
    <property type="entry name" value="HAMP"/>
    <property type="match status" value="1"/>
</dbReference>
<dbReference type="NCBIfam" id="NF007004">
    <property type="entry name" value="PRK09467.1"/>
    <property type="match status" value="1"/>
</dbReference>
<keyword evidence="19" id="KW-1185">Reference proteome</keyword>
<evidence type="ECO:0000256" key="4">
    <source>
        <dbReference type="ARBA" id="ARBA00022475"/>
    </source>
</evidence>
<name>A0A432X7C4_9GAMM</name>
<keyword evidence="4" id="KW-1003">Cell membrane</keyword>
<evidence type="ECO:0000256" key="9">
    <source>
        <dbReference type="ARBA" id="ARBA00022741"/>
    </source>
</evidence>
<protein>
    <recommendedName>
        <fullName evidence="3">histidine kinase</fullName>
        <ecNumber evidence="3">2.7.13.3</ecNumber>
    </recommendedName>
</protein>
<keyword evidence="6" id="KW-0597">Phosphoprotein</keyword>
<keyword evidence="11" id="KW-0067">ATP-binding</keyword>
<evidence type="ECO:0000256" key="5">
    <source>
        <dbReference type="ARBA" id="ARBA00022519"/>
    </source>
</evidence>
<dbReference type="PROSITE" id="PS50885">
    <property type="entry name" value="HAMP"/>
    <property type="match status" value="1"/>
</dbReference>
<evidence type="ECO:0000256" key="10">
    <source>
        <dbReference type="ARBA" id="ARBA00022777"/>
    </source>
</evidence>
<evidence type="ECO:0000259" key="17">
    <source>
        <dbReference type="PROSITE" id="PS50885"/>
    </source>
</evidence>
<dbReference type="Gene3D" id="3.30.565.10">
    <property type="entry name" value="Histidine kinase-like ATPase, C-terminal domain"/>
    <property type="match status" value="1"/>
</dbReference>
<keyword evidence="14 15" id="KW-0472">Membrane</keyword>
<evidence type="ECO:0000256" key="13">
    <source>
        <dbReference type="ARBA" id="ARBA00023012"/>
    </source>
</evidence>
<evidence type="ECO:0000313" key="18">
    <source>
        <dbReference type="EMBL" id="RUO42771.1"/>
    </source>
</evidence>
<dbReference type="EC" id="2.7.13.3" evidence="3"/>
<comment type="catalytic activity">
    <reaction evidence="1">
        <text>ATP + protein L-histidine = ADP + protein N-phospho-L-histidine.</text>
        <dbReference type="EC" id="2.7.13.3"/>
    </reaction>
</comment>
<dbReference type="EMBL" id="PIPQ01000002">
    <property type="protein sequence ID" value="RUO42771.1"/>
    <property type="molecule type" value="Genomic_DNA"/>
</dbReference>
<evidence type="ECO:0000256" key="3">
    <source>
        <dbReference type="ARBA" id="ARBA00012438"/>
    </source>
</evidence>
<dbReference type="Pfam" id="PF00672">
    <property type="entry name" value="HAMP"/>
    <property type="match status" value="1"/>
</dbReference>
<evidence type="ECO:0000256" key="1">
    <source>
        <dbReference type="ARBA" id="ARBA00000085"/>
    </source>
</evidence>
<dbReference type="PROSITE" id="PS50109">
    <property type="entry name" value="HIS_KIN"/>
    <property type="match status" value="1"/>
</dbReference>
<dbReference type="PANTHER" id="PTHR44936">
    <property type="entry name" value="SENSOR PROTEIN CREC"/>
    <property type="match status" value="1"/>
</dbReference>
<dbReference type="SUPFAM" id="SSF47384">
    <property type="entry name" value="Homodimeric domain of signal transducing histidine kinase"/>
    <property type="match status" value="1"/>
</dbReference>
<dbReference type="GO" id="GO:0005886">
    <property type="term" value="C:plasma membrane"/>
    <property type="evidence" value="ECO:0007669"/>
    <property type="project" value="UniProtKB-SubCell"/>
</dbReference>
<dbReference type="InterPro" id="IPR036097">
    <property type="entry name" value="HisK_dim/P_sf"/>
</dbReference>
<feature type="domain" description="HAMP" evidence="17">
    <location>
        <begin position="168"/>
        <end position="220"/>
    </location>
</feature>
<keyword evidence="7" id="KW-0808">Transferase</keyword>
<comment type="caution">
    <text evidence="18">The sequence shown here is derived from an EMBL/GenBank/DDBJ whole genome shotgun (WGS) entry which is preliminary data.</text>
</comment>
<dbReference type="Pfam" id="PF02518">
    <property type="entry name" value="HATPase_c"/>
    <property type="match status" value="1"/>
</dbReference>
<keyword evidence="8 15" id="KW-0812">Transmembrane</keyword>
<dbReference type="GO" id="GO:0005524">
    <property type="term" value="F:ATP binding"/>
    <property type="evidence" value="ECO:0007669"/>
    <property type="project" value="UniProtKB-KW"/>
</dbReference>
<dbReference type="Gene3D" id="1.10.8.500">
    <property type="entry name" value="HAMP domain in histidine kinase"/>
    <property type="match status" value="1"/>
</dbReference>
<gene>
    <name evidence="18" type="ORF">CWE15_05020</name>
</gene>